<evidence type="ECO:0000256" key="9">
    <source>
        <dbReference type="RuleBase" id="RU361153"/>
    </source>
</evidence>
<keyword evidence="8 9" id="KW-0326">Glycosidase</keyword>
<dbReference type="SUPFAM" id="SSF51445">
    <property type="entry name" value="(Trans)glycosidases"/>
    <property type="match status" value="1"/>
</dbReference>
<evidence type="ECO:0000256" key="6">
    <source>
        <dbReference type="ARBA" id="ARBA00022729"/>
    </source>
</evidence>
<organism evidence="13 14">
    <name type="scientific">Hohenbuehelia grisea</name>
    <dbReference type="NCBI Taxonomy" id="104357"/>
    <lineage>
        <taxon>Eukaryota</taxon>
        <taxon>Fungi</taxon>
        <taxon>Dikarya</taxon>
        <taxon>Basidiomycota</taxon>
        <taxon>Agaricomycotina</taxon>
        <taxon>Agaricomycetes</taxon>
        <taxon>Agaricomycetidae</taxon>
        <taxon>Agaricales</taxon>
        <taxon>Pleurotineae</taxon>
        <taxon>Pleurotaceae</taxon>
        <taxon>Hohenbuehelia</taxon>
    </lineage>
</organism>
<dbReference type="Gene3D" id="3.20.20.80">
    <property type="entry name" value="Glycosidases"/>
    <property type="match status" value="1"/>
</dbReference>
<dbReference type="EC" id="3.2.1.78" evidence="4"/>
<feature type="domain" description="Glycoside hydrolase family 5" evidence="12">
    <location>
        <begin position="53"/>
        <end position="360"/>
    </location>
</feature>
<evidence type="ECO:0000313" key="13">
    <source>
        <dbReference type="EMBL" id="KAL0946904.1"/>
    </source>
</evidence>
<protein>
    <recommendedName>
        <fullName evidence="4">mannan endo-1,4-beta-mannosidase</fullName>
        <ecNumber evidence="4">3.2.1.78</ecNumber>
    </recommendedName>
</protein>
<comment type="caution">
    <text evidence="13">The sequence shown here is derived from an EMBL/GenBank/DDBJ whole genome shotgun (WGS) entry which is preliminary data.</text>
</comment>
<evidence type="ECO:0000256" key="3">
    <source>
        <dbReference type="ARBA" id="ARBA00005641"/>
    </source>
</evidence>
<name>A0ABR3IUH0_9AGAR</name>
<dbReference type="PANTHER" id="PTHR31451:SF39">
    <property type="entry name" value="MANNAN ENDO-1,4-BETA-MANNOSIDASE 1"/>
    <property type="match status" value="1"/>
</dbReference>
<evidence type="ECO:0000256" key="11">
    <source>
        <dbReference type="SAM" id="SignalP"/>
    </source>
</evidence>
<dbReference type="InterPro" id="IPR017853">
    <property type="entry name" value="GH"/>
</dbReference>
<comment type="catalytic activity">
    <reaction evidence="1">
        <text>Random hydrolysis of (1-&gt;4)-beta-D-mannosidic linkages in mannans, galactomannans and glucomannans.</text>
        <dbReference type="EC" id="3.2.1.78"/>
    </reaction>
</comment>
<keyword evidence="14" id="KW-1185">Reference proteome</keyword>
<feature type="compositionally biased region" description="Polar residues" evidence="10">
    <location>
        <begin position="539"/>
        <end position="560"/>
    </location>
</feature>
<keyword evidence="6 11" id="KW-0732">Signal</keyword>
<dbReference type="InterPro" id="IPR001547">
    <property type="entry name" value="Glyco_hydro_5"/>
</dbReference>
<feature type="region of interest" description="Disordered" evidence="10">
    <location>
        <begin position="539"/>
        <end position="590"/>
    </location>
</feature>
<evidence type="ECO:0000256" key="8">
    <source>
        <dbReference type="ARBA" id="ARBA00023295"/>
    </source>
</evidence>
<evidence type="ECO:0000256" key="1">
    <source>
        <dbReference type="ARBA" id="ARBA00001678"/>
    </source>
</evidence>
<feature type="signal peptide" evidence="11">
    <location>
        <begin position="1"/>
        <end position="22"/>
    </location>
</feature>
<dbReference type="InterPro" id="IPR045053">
    <property type="entry name" value="MAN-like"/>
</dbReference>
<dbReference type="EMBL" id="JASNQZ010000015">
    <property type="protein sequence ID" value="KAL0946904.1"/>
    <property type="molecule type" value="Genomic_DNA"/>
</dbReference>
<dbReference type="PANTHER" id="PTHR31451">
    <property type="match status" value="1"/>
</dbReference>
<keyword evidence="5" id="KW-0964">Secreted</keyword>
<dbReference type="Proteomes" id="UP001556367">
    <property type="component" value="Unassembled WGS sequence"/>
</dbReference>
<evidence type="ECO:0000256" key="4">
    <source>
        <dbReference type="ARBA" id="ARBA00012706"/>
    </source>
</evidence>
<proteinExistence type="inferred from homology"/>
<gene>
    <name evidence="13" type="ORF">HGRIS_013066</name>
</gene>
<comment type="similarity">
    <text evidence="3 9">Belongs to the glycosyl hydrolase 5 (cellulase A) family.</text>
</comment>
<reference evidence="14" key="1">
    <citation type="submission" date="2024-06" db="EMBL/GenBank/DDBJ databases">
        <title>Multi-omics analyses provide insights into the biosynthesis of the anticancer antibiotic pleurotin in Hohenbuehelia grisea.</title>
        <authorList>
            <person name="Weaver J.A."/>
            <person name="Alberti F."/>
        </authorList>
    </citation>
    <scope>NUCLEOTIDE SEQUENCE [LARGE SCALE GENOMIC DNA]</scope>
    <source>
        <strain evidence="14">T-177</strain>
    </source>
</reference>
<feature type="chain" id="PRO_5045319655" description="mannan endo-1,4-beta-mannosidase" evidence="11">
    <location>
        <begin position="23"/>
        <end position="590"/>
    </location>
</feature>
<evidence type="ECO:0000256" key="5">
    <source>
        <dbReference type="ARBA" id="ARBA00022525"/>
    </source>
</evidence>
<accession>A0ABR3IUH0</accession>
<evidence type="ECO:0000313" key="14">
    <source>
        <dbReference type="Proteomes" id="UP001556367"/>
    </source>
</evidence>
<keyword evidence="7 9" id="KW-0378">Hydrolase</keyword>
<sequence>MYCAKVVLRLLPLFLGALLASAASSRKYLGRRNNGAASSPFVSTSLDGKFIVNGSEFQFIGTTAYWLPSLNSDQDIVDTISNMSAAGFKVVRTWGFNDVEAIPENGTWFQLVANGTTTINNGTNGLQRLDKVIEVAEQHGMYVLISLTNNWNPRPLFDNITILANGTVVNGTTNSSTLQSRDVTPGTNNTLPRNFLSNDYGGMDLYVRQLGVNSQHDEFYTNRTIVETFKNFTTAIVSRYANRPSVFAWEVANDPQCNSSLATSPTCTAQVVTKWHAEVAAHIKTVDPNHLVSSGNQGFFCMGCEKLFFKPQAAPRPQASPAPGVRRRSILMLTKDRVLKQRQQLWKQNRQLKQLAGIIPTNGVRIRGNWVATPTRRQGDLAVGSAFDGSHGVDSQDIMAIPQIGFSSFQLFPDQFVYGPDDPSLTPFENKVQHGLTWIQQQANSAAILNKPIALTGFGLVTQNNTNAFVPFNSSVAPFGSGSLSTSSQQPFGVTDAERDQAYNQWVNAGIIGGLQGIIQYQWSQPNLTVQAGTTISPLATENGQVPNQGETGQSPNDGYSMQGVGREDSLQSVLSGGIAQFGADRPPRR</sequence>
<evidence type="ECO:0000256" key="10">
    <source>
        <dbReference type="SAM" id="MobiDB-lite"/>
    </source>
</evidence>
<dbReference type="Pfam" id="PF00150">
    <property type="entry name" value="Cellulase"/>
    <property type="match status" value="1"/>
</dbReference>
<evidence type="ECO:0000256" key="2">
    <source>
        <dbReference type="ARBA" id="ARBA00004613"/>
    </source>
</evidence>
<evidence type="ECO:0000259" key="12">
    <source>
        <dbReference type="Pfam" id="PF00150"/>
    </source>
</evidence>
<comment type="subcellular location">
    <subcellularLocation>
        <location evidence="2">Secreted</location>
    </subcellularLocation>
</comment>
<evidence type="ECO:0000256" key="7">
    <source>
        <dbReference type="ARBA" id="ARBA00022801"/>
    </source>
</evidence>